<dbReference type="Proteomes" id="UP000717585">
    <property type="component" value="Unassembled WGS sequence"/>
</dbReference>
<dbReference type="PANTHER" id="PTHR47271:SF2">
    <property type="entry name" value="ARGININE DEIMINASE"/>
    <property type="match status" value="1"/>
</dbReference>
<organism evidence="1">
    <name type="scientific">Carpediemonas membranifera</name>
    <dbReference type="NCBI Taxonomy" id="201153"/>
    <lineage>
        <taxon>Eukaryota</taxon>
        <taxon>Metamonada</taxon>
        <taxon>Carpediemonas-like organisms</taxon>
        <taxon>Carpediemonas</taxon>
    </lineage>
</organism>
<keyword evidence="1" id="KW-0378">Hydrolase</keyword>
<dbReference type="SUPFAM" id="SSF55909">
    <property type="entry name" value="Pentein"/>
    <property type="match status" value="1"/>
</dbReference>
<keyword evidence="3" id="KW-1185">Reference proteome</keyword>
<dbReference type="GO" id="GO:0016990">
    <property type="term" value="F:arginine deiminase activity"/>
    <property type="evidence" value="ECO:0007669"/>
    <property type="project" value="UniProtKB-EC"/>
</dbReference>
<dbReference type="EMBL" id="KT883858">
    <property type="protein sequence ID" value="AMQ24244.1"/>
    <property type="molecule type" value="mRNA"/>
</dbReference>
<dbReference type="OrthoDB" id="5590314at2759"/>
<dbReference type="Gene3D" id="3.75.10.10">
    <property type="entry name" value="L-arginine/glycine Amidinotransferase, Chain A"/>
    <property type="match status" value="1"/>
</dbReference>
<dbReference type="Pfam" id="PF02274">
    <property type="entry name" value="ADI"/>
    <property type="match status" value="1"/>
</dbReference>
<protein>
    <submittedName>
        <fullName evidence="1">Arginine deiminase</fullName>
        <ecNumber evidence="1">3.5.3.6</ecNumber>
    </submittedName>
</protein>
<reference evidence="1" key="1">
    <citation type="submission" date="2015-10" db="EMBL/GenBank/DDBJ databases">
        <title>Arginine deiminase pathway enzymes: evolutionary history in metamonads and other eukaryotes.</title>
        <authorList>
            <person name="Novak L."/>
            <person name="Zubacova Z."/>
            <person name="Karnkowska A."/>
            <person name="Kolisko M."/>
            <person name="Hroudova M."/>
            <person name="Stairs C.W."/>
            <person name="Simpson A.G.B."/>
            <person name="Keeling P.J."/>
            <person name="Roger A.J."/>
            <person name="Cepicka I."/>
            <person name="Hampl V."/>
        </authorList>
    </citation>
    <scope>NUCLEOTIDE SEQUENCE</scope>
</reference>
<evidence type="ECO:0000313" key="3">
    <source>
        <dbReference type="Proteomes" id="UP000717585"/>
    </source>
</evidence>
<sequence>MTQLQENDIAKIVITHSPGIPVMLGSLHPEGNLFEKPINLQESRAQHAEFRRVLREHGCKVYTVREILEMDFDTDLVARAALQDLAMKRLQYELEPESMATMSADDMFYISDSYKRSVIESMCVEQVIDTIMLCPRITLKKADRNTALIMTKVQCRPLGNMVFTRDQQVTTPKGIVMGNLNSPQRRDEVDVMEFAFKKLGLNVLGRLHDPLHLEGGDFIPAIPGLCMVGVGLRSNVEAVLHMARQGWLGPAQGEANTCRVAIVKDLFDRGQDRMHLDCTSNVTSDRTMVMCESIIGDVDRRRLVDEWIIERTEDGKHNVSLARHDVELSAYVKQLGFEIIPLTDEQQLAYGVNILNLGNNKLISVHEPSGLAITRSPTFVEDGGSIHPIQFRAITSLYGSVHCASQVVHREPLTVDSRRAPYAPPPLCPRPTHLVAVPSDVASFLHTVGELPGGMSVSQAQQAIRDEYRALYDRLTVQGFAPLTVTLDEVTVGPLFGANQMIISAGRSLLTFCDGTRDLFREKVEATLARFYDHVIDMSTMGVTAGQDIRYDKFSNSLQVAEHYVERVEKAVAGTGLKVEATSAAPTPRRIPDPAMPVSCATLNICATDMFASLD</sequence>
<reference evidence="2" key="2">
    <citation type="submission" date="2021-05" db="EMBL/GenBank/DDBJ databases">
        <title>A free-living protist that lacks canonical eukaryotic 1 DNA replication and segregation systems.</title>
        <authorList>
            <person name="Salas-Leiva D.E."/>
            <person name="Tromer E.C."/>
            <person name="Curtis B.A."/>
            <person name="Jerlstrom-Hultqvist J."/>
            <person name="Kolisko M."/>
            <person name="Yi Z."/>
            <person name="Salas-Leiva J.S."/>
            <person name="Gallot-Lavallee L."/>
            <person name="Kops G.J.P.L."/>
            <person name="Archibald J.M."/>
            <person name="Simpson A.G.B."/>
            <person name="Roger A.J."/>
        </authorList>
    </citation>
    <scope>NUCLEOTIDE SEQUENCE</scope>
    <source>
        <strain evidence="2">BICM</strain>
    </source>
</reference>
<dbReference type="PANTHER" id="PTHR47271">
    <property type="entry name" value="ARGININE DEIMINASE"/>
    <property type="match status" value="1"/>
</dbReference>
<gene>
    <name evidence="2" type="ORF">J8273_2966</name>
</gene>
<evidence type="ECO:0000313" key="2">
    <source>
        <dbReference type="EMBL" id="KAG9395399.1"/>
    </source>
</evidence>
<dbReference type="EC" id="3.5.3.6" evidence="1"/>
<dbReference type="EMBL" id="JAHDYR010000011">
    <property type="protein sequence ID" value="KAG9395399.1"/>
    <property type="molecule type" value="Genomic_DNA"/>
</dbReference>
<evidence type="ECO:0000313" key="1">
    <source>
        <dbReference type="EMBL" id="AMQ24244.1"/>
    </source>
</evidence>
<dbReference type="AlphaFoldDB" id="A0A142D9X1"/>
<proteinExistence type="evidence at transcript level"/>
<accession>A0A142D9X1</accession>
<name>A0A142D9X1_9EUKA</name>
<dbReference type="GO" id="GO:0019546">
    <property type="term" value="P:L-arginine deiminase pathway"/>
    <property type="evidence" value="ECO:0007669"/>
    <property type="project" value="TreeGrafter"/>
</dbReference>